<protein>
    <recommendedName>
        <fullName evidence="4">Chromo domain-containing protein</fullName>
    </recommendedName>
</protein>
<sequence length="524" mass="59583">MSDFTDDNEEVYEVENIVDHRKQRGKIALEYLIKWKDYDDDENTWERESNVNAPELVESYWQRNGGKEGREEARKYGKKKQGKQRPFSPKSSAPVTKRSITPSRQPTMVEIFTSSSSSNNVTPEIPASKRSLSPSSTKDERNKRIRHDESEEDNDDNQVPSLSSPTKEPAAVEKESPHPIMEAEEDESQQPVDLTDEEPQQSTVEAIPEEEPEPPNDKATPEEELEPSNDEAIQEEEPQPSPMQETLEEETQPSPVKETPEEEAQQPIESMSPEESQQTVVEDISKEPEDDVMVNREEDELMEEPPTRDVEEVRSTSRALSPDQPMATSDTDMVDELLMTDDEVDKPTTTSRTTKPIEETSSPSKFSQSDIRTFVKENRSTSRTTDDTASRLDKLTGNKENIAVVSDTTTHDDDEHLMPGTPKDKQLKEIDVNDIIWDPEYPPAPCNWSEEAECVETVVADPNDKNTFHAIVRWKNGKLSMHQSSVLREKCPHLLIDFYETRLKFTKRNEAGLPSSVHISSKRA</sequence>
<dbReference type="PROSITE" id="PS50013">
    <property type="entry name" value="CHROMO_2"/>
    <property type="match status" value="1"/>
</dbReference>
<dbReference type="SUPFAM" id="SSF54160">
    <property type="entry name" value="Chromo domain-like"/>
    <property type="match status" value="2"/>
</dbReference>
<accession>A0AAD8DIV1</accession>
<dbReference type="InterPro" id="IPR000953">
    <property type="entry name" value="Chromo/chromo_shadow_dom"/>
</dbReference>
<dbReference type="InterPro" id="IPR016197">
    <property type="entry name" value="Chromo-like_dom_sf"/>
</dbReference>
<feature type="compositionally biased region" description="Acidic residues" evidence="3">
    <location>
        <begin position="222"/>
        <end position="238"/>
    </location>
</feature>
<evidence type="ECO:0000313" key="6">
    <source>
        <dbReference type="Proteomes" id="UP001234581"/>
    </source>
</evidence>
<feature type="compositionally biased region" description="Basic and acidic residues" evidence="3">
    <location>
        <begin position="373"/>
        <end position="391"/>
    </location>
</feature>
<dbReference type="InterPro" id="IPR023780">
    <property type="entry name" value="Chromo_domain"/>
</dbReference>
<evidence type="ECO:0000256" key="3">
    <source>
        <dbReference type="SAM" id="MobiDB-lite"/>
    </source>
</evidence>
<keyword evidence="2" id="KW-0539">Nucleus</keyword>
<feature type="compositionally biased region" description="Acidic residues" evidence="3">
    <location>
        <begin position="288"/>
        <end position="303"/>
    </location>
</feature>
<feature type="compositionally biased region" description="Polar residues" evidence="3">
    <location>
        <begin position="157"/>
        <end position="166"/>
    </location>
</feature>
<dbReference type="GeneID" id="83208792"/>
<dbReference type="SMART" id="SM00300">
    <property type="entry name" value="ChSh"/>
    <property type="match status" value="1"/>
</dbReference>
<dbReference type="Gene3D" id="2.40.50.40">
    <property type="match status" value="2"/>
</dbReference>
<evidence type="ECO:0000256" key="2">
    <source>
        <dbReference type="ARBA" id="ARBA00023242"/>
    </source>
</evidence>
<feature type="compositionally biased region" description="Basic and acidic residues" evidence="3">
    <location>
        <begin position="65"/>
        <end position="75"/>
    </location>
</feature>
<dbReference type="Pfam" id="PF01393">
    <property type="entry name" value="Chromo_shadow"/>
    <property type="match status" value="1"/>
</dbReference>
<comment type="caution">
    <text evidence="5">The sequence shown here is derived from an EMBL/GenBank/DDBJ whole genome shotgun (WGS) entry which is preliminary data.</text>
</comment>
<keyword evidence="6" id="KW-1185">Reference proteome</keyword>
<dbReference type="AlphaFoldDB" id="A0AAD8DIV1"/>
<feature type="region of interest" description="Disordered" evidence="3">
    <location>
        <begin position="43"/>
        <end position="391"/>
    </location>
</feature>
<dbReference type="PANTHER" id="PTHR22812">
    <property type="entry name" value="CHROMOBOX PROTEIN"/>
    <property type="match status" value="1"/>
</dbReference>
<evidence type="ECO:0000256" key="1">
    <source>
        <dbReference type="ARBA" id="ARBA00004123"/>
    </source>
</evidence>
<evidence type="ECO:0000259" key="4">
    <source>
        <dbReference type="PROSITE" id="PS50013"/>
    </source>
</evidence>
<feature type="compositionally biased region" description="Polar residues" evidence="3">
    <location>
        <begin position="267"/>
        <end position="280"/>
    </location>
</feature>
<reference evidence="5 6" key="1">
    <citation type="submission" date="2023-03" db="EMBL/GenBank/DDBJ databases">
        <title>Genome sequence of Lichtheimia ornata CBS 291.66.</title>
        <authorList>
            <person name="Mohabir J.T."/>
            <person name="Shea T.P."/>
            <person name="Kurbessoian T."/>
            <person name="Berby B."/>
            <person name="Fontaine J."/>
            <person name="Livny J."/>
            <person name="Gnirke A."/>
            <person name="Stajich J.E."/>
            <person name="Cuomo C.A."/>
        </authorList>
    </citation>
    <scope>NUCLEOTIDE SEQUENCE [LARGE SCALE GENOMIC DNA]</scope>
    <source>
        <strain evidence="5">CBS 291.66</strain>
    </source>
</reference>
<feature type="compositionally biased region" description="Acidic residues" evidence="3">
    <location>
        <begin position="332"/>
        <end position="344"/>
    </location>
</feature>
<dbReference type="Proteomes" id="UP001234581">
    <property type="component" value="Unassembled WGS sequence"/>
</dbReference>
<organism evidence="5 6">
    <name type="scientific">Lichtheimia ornata</name>
    <dbReference type="NCBI Taxonomy" id="688661"/>
    <lineage>
        <taxon>Eukaryota</taxon>
        <taxon>Fungi</taxon>
        <taxon>Fungi incertae sedis</taxon>
        <taxon>Mucoromycota</taxon>
        <taxon>Mucoromycotina</taxon>
        <taxon>Mucoromycetes</taxon>
        <taxon>Mucorales</taxon>
        <taxon>Lichtheimiaceae</taxon>
        <taxon>Lichtheimia</taxon>
    </lineage>
</organism>
<feature type="compositionally biased region" description="Polar residues" evidence="3">
    <location>
        <begin position="347"/>
        <end position="371"/>
    </location>
</feature>
<feature type="compositionally biased region" description="Basic and acidic residues" evidence="3">
    <location>
        <begin position="305"/>
        <end position="315"/>
    </location>
</feature>
<gene>
    <name evidence="5" type="ORF">O0I10_001374</name>
</gene>
<feature type="domain" description="Chromo" evidence="4">
    <location>
        <begin position="12"/>
        <end position="72"/>
    </location>
</feature>
<dbReference type="Pfam" id="PF00385">
    <property type="entry name" value="Chromo"/>
    <property type="match status" value="1"/>
</dbReference>
<proteinExistence type="predicted"/>
<evidence type="ECO:0000313" key="5">
    <source>
        <dbReference type="EMBL" id="KAJ8663197.1"/>
    </source>
</evidence>
<feature type="compositionally biased region" description="Polar residues" evidence="3">
    <location>
        <begin position="89"/>
        <end position="122"/>
    </location>
</feature>
<dbReference type="RefSeq" id="XP_058348109.1">
    <property type="nucleotide sequence ID" value="XM_058481471.1"/>
</dbReference>
<dbReference type="GO" id="GO:0005634">
    <property type="term" value="C:nucleus"/>
    <property type="evidence" value="ECO:0007669"/>
    <property type="project" value="UniProtKB-SubCell"/>
</dbReference>
<dbReference type="InterPro" id="IPR008251">
    <property type="entry name" value="Chromo_shadow_dom"/>
</dbReference>
<dbReference type="CDD" id="cd00024">
    <property type="entry name" value="CD_CSD"/>
    <property type="match status" value="1"/>
</dbReference>
<name>A0AAD8DIV1_9FUNG</name>
<dbReference type="EMBL" id="JARTCD010000003">
    <property type="protein sequence ID" value="KAJ8663197.1"/>
    <property type="molecule type" value="Genomic_DNA"/>
</dbReference>
<dbReference type="SMART" id="SM00298">
    <property type="entry name" value="CHROMO"/>
    <property type="match status" value="1"/>
</dbReference>
<feature type="compositionally biased region" description="Basic and acidic residues" evidence="3">
    <location>
        <begin position="137"/>
        <end position="149"/>
    </location>
</feature>
<dbReference type="InterPro" id="IPR051219">
    <property type="entry name" value="Heterochromatin_chromo-domain"/>
</dbReference>
<comment type="subcellular location">
    <subcellularLocation>
        <location evidence="1">Nucleus</location>
    </subcellularLocation>
</comment>
<feature type="compositionally biased region" description="Acidic residues" evidence="3">
    <location>
        <begin position="182"/>
        <end position="199"/>
    </location>
</feature>